<sequence length="197" mass="23181">MFGKFLKKSNETKKEADFNKSKIDWHLNESILTFDTGKLFMHYYAPNQKVDKNNPAWQNQGVFFWENDEHFDKKSLPDDFLSMETKLFLIQSIPDYIQVAAGKAMPWFGKPGGGTKYFFKYEDNPITLEEAHHLKIMKYVDVITITPDNISILNDRDNYVFNLSDKVTYKDKEFYLNQQKVSIAELYHKSLLIVLKI</sequence>
<dbReference type="GO" id="GO:0050135">
    <property type="term" value="F:NADP+ nucleosidase activity"/>
    <property type="evidence" value="ECO:0007669"/>
    <property type="project" value="InterPro"/>
</dbReference>
<gene>
    <name evidence="2" type="ORF">EV197_1963</name>
</gene>
<proteinExistence type="predicted"/>
<dbReference type="InterPro" id="IPR025331">
    <property type="entry name" value="TNT"/>
</dbReference>
<dbReference type="AlphaFoldDB" id="A0A4Q7P107"/>
<keyword evidence="3" id="KW-1185">Reference proteome</keyword>
<name>A0A4Q7P107_9FLAO</name>
<dbReference type="EMBL" id="SGXE01000002">
    <property type="protein sequence ID" value="RZS93385.1"/>
    <property type="molecule type" value="Genomic_DNA"/>
</dbReference>
<comment type="caution">
    <text evidence="2">The sequence shown here is derived from an EMBL/GenBank/DDBJ whole genome shotgun (WGS) entry which is preliminary data.</text>
</comment>
<feature type="domain" description="TNT" evidence="1">
    <location>
        <begin position="59"/>
        <end position="122"/>
    </location>
</feature>
<accession>A0A4Q7P107</accession>
<dbReference type="Proteomes" id="UP000292262">
    <property type="component" value="Unassembled WGS sequence"/>
</dbReference>
<evidence type="ECO:0000259" key="1">
    <source>
        <dbReference type="Pfam" id="PF14021"/>
    </source>
</evidence>
<organism evidence="2 3">
    <name type="scientific">Aquimarina brevivitae</name>
    <dbReference type="NCBI Taxonomy" id="323412"/>
    <lineage>
        <taxon>Bacteria</taxon>
        <taxon>Pseudomonadati</taxon>
        <taxon>Bacteroidota</taxon>
        <taxon>Flavobacteriia</taxon>
        <taxon>Flavobacteriales</taxon>
        <taxon>Flavobacteriaceae</taxon>
        <taxon>Aquimarina</taxon>
    </lineage>
</organism>
<dbReference type="Pfam" id="PF14021">
    <property type="entry name" value="TNT"/>
    <property type="match status" value="1"/>
</dbReference>
<dbReference type="RefSeq" id="WP_130286519.1">
    <property type="nucleotide sequence ID" value="NZ_SGXE01000002.1"/>
</dbReference>
<dbReference type="OrthoDB" id="1333694at2"/>
<protein>
    <submittedName>
        <fullName evidence="2">Uncharacterized protein DUF4237</fullName>
    </submittedName>
</protein>
<evidence type="ECO:0000313" key="2">
    <source>
        <dbReference type="EMBL" id="RZS93385.1"/>
    </source>
</evidence>
<evidence type="ECO:0000313" key="3">
    <source>
        <dbReference type="Proteomes" id="UP000292262"/>
    </source>
</evidence>
<reference evidence="2 3" key="1">
    <citation type="submission" date="2019-02" db="EMBL/GenBank/DDBJ databases">
        <title>Genomic Encyclopedia of Type Strains, Phase IV (KMG-IV): sequencing the most valuable type-strain genomes for metagenomic binning, comparative biology and taxonomic classification.</title>
        <authorList>
            <person name="Goeker M."/>
        </authorList>
    </citation>
    <scope>NUCLEOTIDE SEQUENCE [LARGE SCALE GENOMIC DNA]</scope>
    <source>
        <strain evidence="2 3">DSM 17196</strain>
    </source>
</reference>